<reference evidence="1 2" key="1">
    <citation type="submission" date="2016-10" db="EMBL/GenBank/DDBJ databases">
        <authorList>
            <person name="Varghese N."/>
            <person name="Submissions S."/>
        </authorList>
    </citation>
    <scope>NUCLEOTIDE SEQUENCE [LARGE SCALE GENOMIC DNA]</scope>
    <source>
        <strain evidence="1 2">BS2981</strain>
    </source>
</reference>
<protein>
    <submittedName>
        <fullName evidence="1">Uncharacterized protein</fullName>
    </submittedName>
</protein>
<sequence length="54" mass="6119">MIDHMLLHCIVNGQLGYPGFQAGDVMRSDRFWPILLKKSASNSTPEKYAPEIEI</sequence>
<evidence type="ECO:0000313" key="2">
    <source>
        <dbReference type="Proteomes" id="UP000199576"/>
    </source>
</evidence>
<keyword evidence="2" id="KW-1185">Reference proteome</keyword>
<proteinExistence type="predicted"/>
<dbReference type="RefSeq" id="WP_197678462.1">
    <property type="nucleotide sequence ID" value="NZ_LT629753.1"/>
</dbReference>
<gene>
    <name evidence="1" type="ORF">SAMN04490182_1977</name>
</gene>
<organism evidence="1 2">
    <name type="scientific">Pseudomonas cedrina</name>
    <dbReference type="NCBI Taxonomy" id="651740"/>
    <lineage>
        <taxon>Bacteria</taxon>
        <taxon>Pseudomonadati</taxon>
        <taxon>Pseudomonadota</taxon>
        <taxon>Gammaproteobacteria</taxon>
        <taxon>Pseudomonadales</taxon>
        <taxon>Pseudomonadaceae</taxon>
        <taxon>Pseudomonas</taxon>
    </lineage>
</organism>
<dbReference type="Proteomes" id="UP000199576">
    <property type="component" value="Chromosome I"/>
</dbReference>
<name>A0ABY0UG59_PSECE</name>
<dbReference type="EMBL" id="LT629753">
    <property type="protein sequence ID" value="SDS62214.1"/>
    <property type="molecule type" value="Genomic_DNA"/>
</dbReference>
<accession>A0ABY0UG59</accession>
<evidence type="ECO:0000313" key="1">
    <source>
        <dbReference type="EMBL" id="SDS62214.1"/>
    </source>
</evidence>